<protein>
    <recommendedName>
        <fullName evidence="4">Signal transduction histidine kinase 5TM receptor LytS transmembrane region domain-containing protein</fullName>
    </recommendedName>
</protein>
<evidence type="ECO:0000313" key="2">
    <source>
        <dbReference type="EMBL" id="OHA03689.1"/>
    </source>
</evidence>
<feature type="transmembrane region" description="Helical" evidence="1">
    <location>
        <begin position="42"/>
        <end position="69"/>
    </location>
</feature>
<reference evidence="2 3" key="1">
    <citation type="journal article" date="2016" name="Nat. Commun.">
        <title>Thousands of microbial genomes shed light on interconnected biogeochemical processes in an aquifer system.</title>
        <authorList>
            <person name="Anantharaman K."/>
            <person name="Brown C.T."/>
            <person name="Hug L.A."/>
            <person name="Sharon I."/>
            <person name="Castelle C.J."/>
            <person name="Probst A.J."/>
            <person name="Thomas B.C."/>
            <person name="Singh A."/>
            <person name="Wilkins M.J."/>
            <person name="Karaoz U."/>
            <person name="Brodie E.L."/>
            <person name="Williams K.H."/>
            <person name="Hubbard S.S."/>
            <person name="Banfield J.F."/>
        </authorList>
    </citation>
    <scope>NUCLEOTIDE SEQUENCE [LARGE SCALE GENOMIC DNA]</scope>
</reference>
<evidence type="ECO:0000256" key="1">
    <source>
        <dbReference type="SAM" id="Phobius"/>
    </source>
</evidence>
<dbReference type="Proteomes" id="UP000177811">
    <property type="component" value="Unassembled WGS sequence"/>
</dbReference>
<keyword evidence="1" id="KW-0812">Transmembrane</keyword>
<proteinExistence type="predicted"/>
<accession>A0A1G2KZ28</accession>
<evidence type="ECO:0000313" key="3">
    <source>
        <dbReference type="Proteomes" id="UP000177811"/>
    </source>
</evidence>
<comment type="caution">
    <text evidence="2">The sequence shown here is derived from an EMBL/GenBank/DDBJ whole genome shotgun (WGS) entry which is preliminary data.</text>
</comment>
<evidence type="ECO:0008006" key="4">
    <source>
        <dbReference type="Google" id="ProtNLM"/>
    </source>
</evidence>
<keyword evidence="1" id="KW-0472">Membrane</keyword>
<feature type="transmembrane region" description="Helical" evidence="1">
    <location>
        <begin position="7"/>
        <end position="30"/>
    </location>
</feature>
<dbReference type="AlphaFoldDB" id="A0A1G2KZ28"/>
<dbReference type="EMBL" id="MHQL01000010">
    <property type="protein sequence ID" value="OHA03689.1"/>
    <property type="molecule type" value="Genomic_DNA"/>
</dbReference>
<name>A0A1G2KZ28_9BACT</name>
<sequence>MRKFFDAWLAGFAGFLFFFTVFGIVLGAIFGPPTHPIIPLNVHWVLGTVVDGIALGIPVGLIGAFFSLISNR</sequence>
<organism evidence="2 3">
    <name type="scientific">Candidatus Sungbacteria bacterium RIFCSPHIGHO2_02_FULL_51_29</name>
    <dbReference type="NCBI Taxonomy" id="1802273"/>
    <lineage>
        <taxon>Bacteria</taxon>
        <taxon>Candidatus Sungiibacteriota</taxon>
    </lineage>
</organism>
<keyword evidence="1" id="KW-1133">Transmembrane helix</keyword>
<gene>
    <name evidence="2" type="ORF">A3C16_03575</name>
</gene>